<dbReference type="SUPFAM" id="SSF46955">
    <property type="entry name" value="Putative DNA-binding domain"/>
    <property type="match status" value="1"/>
</dbReference>
<evidence type="ECO:0000256" key="1">
    <source>
        <dbReference type="SAM" id="MobiDB-lite"/>
    </source>
</evidence>
<dbReference type="NCBIfam" id="TIGR01764">
    <property type="entry name" value="excise"/>
    <property type="match status" value="1"/>
</dbReference>
<accession>A0ABW7SET5</accession>
<organism evidence="3 4">
    <name type="scientific">Micromonospora rubida</name>
    <dbReference type="NCBI Taxonomy" id="2697657"/>
    <lineage>
        <taxon>Bacteria</taxon>
        <taxon>Bacillati</taxon>
        <taxon>Actinomycetota</taxon>
        <taxon>Actinomycetes</taxon>
        <taxon>Micromonosporales</taxon>
        <taxon>Micromonosporaceae</taxon>
        <taxon>Micromonospora</taxon>
    </lineage>
</organism>
<evidence type="ECO:0000313" key="3">
    <source>
        <dbReference type="EMBL" id="MFI0791454.1"/>
    </source>
</evidence>
<feature type="domain" description="Helix-turn-helix" evidence="2">
    <location>
        <begin position="71"/>
        <end position="120"/>
    </location>
</feature>
<protein>
    <submittedName>
        <fullName evidence="3">Helix-turn-helix domain-containing protein</fullName>
    </submittedName>
</protein>
<feature type="compositionally biased region" description="Basic and acidic residues" evidence="1">
    <location>
        <begin position="142"/>
        <end position="161"/>
    </location>
</feature>
<reference evidence="3 4" key="1">
    <citation type="submission" date="2024-10" db="EMBL/GenBank/DDBJ databases">
        <title>The Natural Products Discovery Center: Release of the First 8490 Sequenced Strains for Exploring Actinobacteria Biosynthetic Diversity.</title>
        <authorList>
            <person name="Kalkreuter E."/>
            <person name="Kautsar S.A."/>
            <person name="Yang D."/>
            <person name="Bader C.D."/>
            <person name="Teijaro C.N."/>
            <person name="Fluegel L."/>
            <person name="Davis C.M."/>
            <person name="Simpson J.R."/>
            <person name="Lauterbach L."/>
            <person name="Steele A.D."/>
            <person name="Gui C."/>
            <person name="Meng S."/>
            <person name="Li G."/>
            <person name="Viehrig K."/>
            <person name="Ye F."/>
            <person name="Su P."/>
            <person name="Kiefer A.F."/>
            <person name="Nichols A."/>
            <person name="Cepeda A.J."/>
            <person name="Yan W."/>
            <person name="Fan B."/>
            <person name="Jiang Y."/>
            <person name="Adhikari A."/>
            <person name="Zheng C.-J."/>
            <person name="Schuster L."/>
            <person name="Cowan T.M."/>
            <person name="Smanski M.J."/>
            <person name="Chevrette M.G."/>
            <person name="De Carvalho L.P.S."/>
            <person name="Shen B."/>
        </authorList>
    </citation>
    <scope>NUCLEOTIDE SEQUENCE [LARGE SCALE GENOMIC DNA]</scope>
    <source>
        <strain evidence="3 4">NPDC021253</strain>
    </source>
</reference>
<dbReference type="Proteomes" id="UP001611075">
    <property type="component" value="Unassembled WGS sequence"/>
</dbReference>
<comment type="caution">
    <text evidence="3">The sequence shown here is derived from an EMBL/GenBank/DDBJ whole genome shotgun (WGS) entry which is preliminary data.</text>
</comment>
<dbReference type="EMBL" id="JBIRPU010000001">
    <property type="protein sequence ID" value="MFI0791454.1"/>
    <property type="molecule type" value="Genomic_DNA"/>
</dbReference>
<sequence length="161" mass="17660">MTVVPAGGVDPSGEELRRFARRFLRGRRLQLIIDGSEPVDVPPVVGEALAEVVSILGRGRPVRVMQENVELSTGEAAAILGVTRPTVVKLMNDGALPYTRPNSSRRVALHDVLTYKEQRSRARREALDELTGDAIDMGVYDEAMRRGREPSDDEPGRDGGR</sequence>
<evidence type="ECO:0000259" key="2">
    <source>
        <dbReference type="Pfam" id="PF12728"/>
    </source>
</evidence>
<gene>
    <name evidence="3" type="ORF">ACH4OY_01935</name>
</gene>
<dbReference type="Pfam" id="PF12728">
    <property type="entry name" value="HTH_17"/>
    <property type="match status" value="1"/>
</dbReference>
<keyword evidence="4" id="KW-1185">Reference proteome</keyword>
<dbReference type="RefSeq" id="WP_396676091.1">
    <property type="nucleotide sequence ID" value="NZ_JBIRPU010000001.1"/>
</dbReference>
<feature type="region of interest" description="Disordered" evidence="1">
    <location>
        <begin position="140"/>
        <end position="161"/>
    </location>
</feature>
<dbReference type="InterPro" id="IPR041657">
    <property type="entry name" value="HTH_17"/>
</dbReference>
<dbReference type="InterPro" id="IPR010093">
    <property type="entry name" value="SinI_DNA-bd"/>
</dbReference>
<name>A0ABW7SET5_9ACTN</name>
<dbReference type="InterPro" id="IPR009061">
    <property type="entry name" value="DNA-bd_dom_put_sf"/>
</dbReference>
<proteinExistence type="predicted"/>
<evidence type="ECO:0000313" key="4">
    <source>
        <dbReference type="Proteomes" id="UP001611075"/>
    </source>
</evidence>